<dbReference type="InterPro" id="IPR013783">
    <property type="entry name" value="Ig-like_fold"/>
</dbReference>
<dbReference type="AlphaFoldDB" id="A0ABD0Y9L9"/>
<name>A0ABD0Y9L9_9HEMI</name>
<gene>
    <name evidence="3" type="ORF">AAG570_007722</name>
</gene>
<feature type="transmembrane region" description="Helical" evidence="1">
    <location>
        <begin position="209"/>
        <end position="232"/>
    </location>
</feature>
<dbReference type="PROSITE" id="PS50835">
    <property type="entry name" value="IG_LIKE"/>
    <property type="match status" value="1"/>
</dbReference>
<accession>A0ABD0Y9L9</accession>
<keyword evidence="4" id="KW-1185">Reference proteome</keyword>
<organism evidence="3 4">
    <name type="scientific">Ranatra chinensis</name>
    <dbReference type="NCBI Taxonomy" id="642074"/>
    <lineage>
        <taxon>Eukaryota</taxon>
        <taxon>Metazoa</taxon>
        <taxon>Ecdysozoa</taxon>
        <taxon>Arthropoda</taxon>
        <taxon>Hexapoda</taxon>
        <taxon>Insecta</taxon>
        <taxon>Pterygota</taxon>
        <taxon>Neoptera</taxon>
        <taxon>Paraneoptera</taxon>
        <taxon>Hemiptera</taxon>
        <taxon>Heteroptera</taxon>
        <taxon>Panheteroptera</taxon>
        <taxon>Nepomorpha</taxon>
        <taxon>Nepidae</taxon>
        <taxon>Ranatrinae</taxon>
        <taxon>Ranatra</taxon>
    </lineage>
</organism>
<dbReference type="EMBL" id="JBFDAA010000021">
    <property type="protein sequence ID" value="KAL1114898.1"/>
    <property type="molecule type" value="Genomic_DNA"/>
</dbReference>
<protein>
    <recommendedName>
        <fullName evidence="2">Ig-like domain-containing protein</fullName>
    </recommendedName>
</protein>
<sequence>MVGASIDEAVRVRCVVSADPPDVSFVWQFNNSGESFPVAPHRYAPTNGTVSELVYTPNSERDYGTLACWATNSIGRQADPCTFQVVPATKPGPLHNCTLRSTVNTTGDWLEIECVAGFDGGLAQTFHLEAVDSASSKSCLNATSVDGPFFRVELAALATGHPATIQLIIYASNQKGRSELVVLEDIAIRDAEKRTEWVRGSDSLSGGSLAALLVGGLLSVASLFLLVTICALKRRSRRMQLSITTPTKQIEITQGDDQRYVVAYQLKPETKQPDILSRVSDEPLEKDIPQGMYAGPGVMATFMSPCNSPTCSAIPVSPSFLPPQPIHNGILSTTQHILSNSIPGPESCV</sequence>
<evidence type="ECO:0000313" key="4">
    <source>
        <dbReference type="Proteomes" id="UP001558652"/>
    </source>
</evidence>
<proteinExistence type="predicted"/>
<comment type="caution">
    <text evidence="3">The sequence shown here is derived from an EMBL/GenBank/DDBJ whole genome shotgun (WGS) entry which is preliminary data.</text>
</comment>
<reference evidence="3 4" key="1">
    <citation type="submission" date="2024-07" db="EMBL/GenBank/DDBJ databases">
        <title>Chromosome-level genome assembly of the water stick insect Ranatra chinensis (Heteroptera: Nepidae).</title>
        <authorList>
            <person name="Liu X."/>
        </authorList>
    </citation>
    <scope>NUCLEOTIDE SEQUENCE [LARGE SCALE GENOMIC DNA]</scope>
    <source>
        <strain evidence="3">Cailab_2021Rc</strain>
        <tissue evidence="3">Muscle</tissue>
    </source>
</reference>
<keyword evidence="1" id="KW-1133">Transmembrane helix</keyword>
<feature type="domain" description="Ig-like" evidence="2">
    <location>
        <begin position="1"/>
        <end position="84"/>
    </location>
</feature>
<keyword evidence="1" id="KW-0812">Transmembrane</keyword>
<evidence type="ECO:0000256" key="1">
    <source>
        <dbReference type="SAM" id="Phobius"/>
    </source>
</evidence>
<dbReference type="Proteomes" id="UP001558652">
    <property type="component" value="Unassembled WGS sequence"/>
</dbReference>
<dbReference type="InterPro" id="IPR007110">
    <property type="entry name" value="Ig-like_dom"/>
</dbReference>
<dbReference type="InterPro" id="IPR036179">
    <property type="entry name" value="Ig-like_dom_sf"/>
</dbReference>
<dbReference type="PANTHER" id="PTHR23278">
    <property type="entry name" value="SIDESTEP PROTEIN"/>
    <property type="match status" value="1"/>
</dbReference>
<dbReference type="PANTHER" id="PTHR23278:SF26">
    <property type="entry name" value="SIDESTEP III, ISOFORM O"/>
    <property type="match status" value="1"/>
</dbReference>
<keyword evidence="1" id="KW-0472">Membrane</keyword>
<evidence type="ECO:0000313" key="3">
    <source>
        <dbReference type="EMBL" id="KAL1114898.1"/>
    </source>
</evidence>
<evidence type="ECO:0000259" key="2">
    <source>
        <dbReference type="PROSITE" id="PS50835"/>
    </source>
</evidence>
<dbReference type="CDD" id="cd00096">
    <property type="entry name" value="Ig"/>
    <property type="match status" value="1"/>
</dbReference>
<dbReference type="Gene3D" id="2.60.40.10">
    <property type="entry name" value="Immunoglobulins"/>
    <property type="match status" value="1"/>
</dbReference>
<dbReference type="SUPFAM" id="SSF48726">
    <property type="entry name" value="Immunoglobulin"/>
    <property type="match status" value="1"/>
</dbReference>